<reference evidence="3" key="1">
    <citation type="submission" date="2015-12" db="EMBL/GenBank/DDBJ databases">
        <authorList>
            <person name="Zhang G."/>
            <person name="Stingl U."/>
        </authorList>
    </citation>
    <scope>NUCLEOTIDE SEQUENCE [LARGE SCALE GENOMIC DNA]</scope>
    <source>
        <strain evidence="3">ZGT108</strain>
    </source>
</reference>
<dbReference type="RefSeq" id="WP_068333440.1">
    <property type="nucleotide sequence ID" value="NZ_LQBP01000002.1"/>
</dbReference>
<dbReference type="Proteomes" id="UP000053690">
    <property type="component" value="Unassembled WGS sequence"/>
</dbReference>
<evidence type="ECO:0000256" key="1">
    <source>
        <dbReference type="SAM" id="MobiDB-lite"/>
    </source>
</evidence>
<dbReference type="AlphaFoldDB" id="A0A0X3U090"/>
<feature type="compositionally biased region" description="Basic and acidic residues" evidence="1">
    <location>
        <begin position="151"/>
        <end position="162"/>
    </location>
</feature>
<evidence type="ECO:0000313" key="3">
    <source>
        <dbReference type="Proteomes" id="UP000053690"/>
    </source>
</evidence>
<sequence>MTTHDDTIAYDAFLTVSAALTGYNAAELQATGCAAEYWHHVQQVLPEDILKKFLSPAPRLGKKDDDKIIRESYLPDRCLGPVARSLIQLWYTGQWVPLPQEWRENYGASRFDVVKIISTRAYKEGLVWDAIGAHPQGAKQQGFGAWSLEPPKQRGQADDRNS</sequence>
<protein>
    <submittedName>
        <fullName evidence="2">Uncharacterized protein</fullName>
    </submittedName>
</protein>
<proteinExistence type="predicted"/>
<dbReference type="EMBL" id="LQBP01000002">
    <property type="protein sequence ID" value="KUJ81214.1"/>
    <property type="molecule type" value="Genomic_DNA"/>
</dbReference>
<comment type="caution">
    <text evidence="2">The sequence shown here is derived from an EMBL/GenBank/DDBJ whole genome shotgun (WGS) entry which is preliminary data.</text>
</comment>
<gene>
    <name evidence="2" type="ORF">AVO44_04975</name>
</gene>
<dbReference type="STRING" id="1685378.AVO44_04975"/>
<feature type="region of interest" description="Disordered" evidence="1">
    <location>
        <begin position="139"/>
        <end position="162"/>
    </location>
</feature>
<name>A0A0X3U090_9RHOB</name>
<evidence type="ECO:0000313" key="2">
    <source>
        <dbReference type="EMBL" id="KUJ81214.1"/>
    </source>
</evidence>
<keyword evidence="3" id="KW-1185">Reference proteome</keyword>
<accession>A0A0X3U090</accession>
<organism evidence="2 3">
    <name type="scientific">Ruegeria profundi</name>
    <dbReference type="NCBI Taxonomy" id="1685378"/>
    <lineage>
        <taxon>Bacteria</taxon>
        <taxon>Pseudomonadati</taxon>
        <taxon>Pseudomonadota</taxon>
        <taxon>Alphaproteobacteria</taxon>
        <taxon>Rhodobacterales</taxon>
        <taxon>Roseobacteraceae</taxon>
        <taxon>Ruegeria</taxon>
    </lineage>
</organism>
<dbReference type="OrthoDB" id="495830at2"/>